<evidence type="ECO:0000259" key="11">
    <source>
        <dbReference type="Pfam" id="PF16916"/>
    </source>
</evidence>
<evidence type="ECO:0000256" key="6">
    <source>
        <dbReference type="ARBA" id="ARBA00023065"/>
    </source>
</evidence>
<dbReference type="InterPro" id="IPR058533">
    <property type="entry name" value="Cation_efflux_TM"/>
</dbReference>
<dbReference type="SUPFAM" id="SSF161111">
    <property type="entry name" value="Cation efflux protein transmembrane domain-like"/>
    <property type="match status" value="1"/>
</dbReference>
<keyword evidence="4 9" id="KW-0812">Transmembrane</keyword>
<feature type="transmembrane region" description="Helical" evidence="9">
    <location>
        <begin position="83"/>
        <end position="102"/>
    </location>
</feature>
<evidence type="ECO:0000256" key="4">
    <source>
        <dbReference type="ARBA" id="ARBA00022692"/>
    </source>
</evidence>
<dbReference type="Pfam" id="PF16916">
    <property type="entry name" value="ZT_dimer"/>
    <property type="match status" value="1"/>
</dbReference>
<feature type="domain" description="Cation efflux protein transmembrane" evidence="10">
    <location>
        <begin position="17"/>
        <end position="206"/>
    </location>
</feature>
<evidence type="ECO:0000256" key="2">
    <source>
        <dbReference type="ARBA" id="ARBA00008873"/>
    </source>
</evidence>
<feature type="domain" description="Cation efflux protein cytoplasmic" evidence="11">
    <location>
        <begin position="210"/>
        <end position="288"/>
    </location>
</feature>
<name>A0A934NCU2_9BACT</name>
<dbReference type="PANTHER" id="PTHR11562">
    <property type="entry name" value="CATION EFFLUX PROTEIN/ ZINC TRANSPORTER"/>
    <property type="match status" value="1"/>
</dbReference>
<comment type="subcellular location">
    <subcellularLocation>
        <location evidence="1">Membrane</location>
        <topology evidence="1">Multi-pass membrane protein</topology>
    </subcellularLocation>
</comment>
<evidence type="ECO:0000259" key="10">
    <source>
        <dbReference type="Pfam" id="PF01545"/>
    </source>
</evidence>
<dbReference type="GO" id="GO:0005886">
    <property type="term" value="C:plasma membrane"/>
    <property type="evidence" value="ECO:0007669"/>
    <property type="project" value="TreeGrafter"/>
</dbReference>
<evidence type="ECO:0000313" key="13">
    <source>
        <dbReference type="Proteomes" id="UP000620075"/>
    </source>
</evidence>
<evidence type="ECO:0000256" key="3">
    <source>
        <dbReference type="ARBA" id="ARBA00022448"/>
    </source>
</evidence>
<keyword evidence="7 9" id="KW-0472">Membrane</keyword>
<keyword evidence="3" id="KW-0813">Transport</keyword>
<evidence type="ECO:0000256" key="9">
    <source>
        <dbReference type="SAM" id="Phobius"/>
    </source>
</evidence>
<gene>
    <name evidence="12" type="ORF">JF888_03610</name>
</gene>
<dbReference type="PANTHER" id="PTHR11562:SF17">
    <property type="entry name" value="RE54080P-RELATED"/>
    <property type="match status" value="1"/>
</dbReference>
<dbReference type="AlphaFoldDB" id="A0A934NCU2"/>
<dbReference type="InterPro" id="IPR050681">
    <property type="entry name" value="CDF/SLC30A"/>
</dbReference>
<keyword evidence="6" id="KW-0406">Ion transport</keyword>
<evidence type="ECO:0000256" key="1">
    <source>
        <dbReference type="ARBA" id="ARBA00004141"/>
    </source>
</evidence>
<reference evidence="12 13" key="1">
    <citation type="submission" date="2020-10" db="EMBL/GenBank/DDBJ databases">
        <title>Ca. Dormibacterota MAGs.</title>
        <authorList>
            <person name="Montgomery K."/>
        </authorList>
    </citation>
    <scope>NUCLEOTIDE SEQUENCE [LARGE SCALE GENOMIC DNA]</scope>
    <source>
        <strain evidence="12">SC8811_S16_3</strain>
    </source>
</reference>
<dbReference type="Proteomes" id="UP000620075">
    <property type="component" value="Unassembled WGS sequence"/>
</dbReference>
<proteinExistence type="inferred from homology"/>
<organism evidence="12 13">
    <name type="scientific">Candidatus Dormiibacter inghamiae</name>
    <dbReference type="NCBI Taxonomy" id="3127013"/>
    <lineage>
        <taxon>Bacteria</taxon>
        <taxon>Bacillati</taxon>
        <taxon>Candidatus Dormiibacterota</taxon>
        <taxon>Candidatus Dormibacteria</taxon>
        <taxon>Candidatus Dormibacterales</taxon>
        <taxon>Candidatus Dormibacteraceae</taxon>
        <taxon>Candidatus Dormiibacter</taxon>
    </lineage>
</organism>
<feature type="transmembrane region" description="Helical" evidence="9">
    <location>
        <begin position="42"/>
        <end position="63"/>
    </location>
</feature>
<sequence length="325" mass="34319">MSDHHHGQTEVIGGRLRLALGLTLVILLVEAAAGWLAHSLALLADAGHILTDVVALGLAWFAVEQAKRPADARRTYGYHRVGILAAMVNGAGLILIVAFVAVEAVRRFASPEPVQGGLVITAALLAIAVNAFIAVGLRETGGNLNVRAAMLHVLGDIGASVGVILAGVIILLTGWYYADPLISLGIAALIAWAALQIVRDTGHVLLEGTPSGVDLGSVEATILEADGVASVHDLHVWSLDAQQLALSCHVVVQESLLTADAEHLVRRLEQQLCDRFEIGHTTVQIEACHPCDPALEHSVGQHNHPHAVAPSPRVKGSELRHEHQP</sequence>
<dbReference type="InterPro" id="IPR002524">
    <property type="entry name" value="Cation_efflux"/>
</dbReference>
<dbReference type="EMBL" id="JAEKNQ010000019">
    <property type="protein sequence ID" value="MBJ7602269.1"/>
    <property type="molecule type" value="Genomic_DNA"/>
</dbReference>
<dbReference type="InterPro" id="IPR036837">
    <property type="entry name" value="Cation_efflux_CTD_sf"/>
</dbReference>
<dbReference type="NCBIfam" id="TIGR01297">
    <property type="entry name" value="CDF"/>
    <property type="match status" value="1"/>
</dbReference>
<feature type="transmembrane region" description="Helical" evidence="9">
    <location>
        <begin position="181"/>
        <end position="198"/>
    </location>
</feature>
<evidence type="ECO:0000256" key="5">
    <source>
        <dbReference type="ARBA" id="ARBA00022989"/>
    </source>
</evidence>
<protein>
    <submittedName>
        <fullName evidence="12">Cation transporter</fullName>
    </submittedName>
</protein>
<dbReference type="Gene3D" id="1.20.1510.10">
    <property type="entry name" value="Cation efflux protein transmembrane domain"/>
    <property type="match status" value="1"/>
</dbReference>
<feature type="transmembrane region" description="Helical" evidence="9">
    <location>
        <begin position="114"/>
        <end position="137"/>
    </location>
</feature>
<dbReference type="InterPro" id="IPR027469">
    <property type="entry name" value="Cation_efflux_TMD_sf"/>
</dbReference>
<comment type="similarity">
    <text evidence="2">Belongs to the cation diffusion facilitator (CDF) transporter (TC 2.A.4) family. SLC30A subfamily.</text>
</comment>
<keyword evidence="5 9" id="KW-1133">Transmembrane helix</keyword>
<feature type="compositionally biased region" description="Basic and acidic residues" evidence="8">
    <location>
        <begin position="315"/>
        <end position="325"/>
    </location>
</feature>
<dbReference type="InterPro" id="IPR027470">
    <property type="entry name" value="Cation_efflux_CTD"/>
</dbReference>
<accession>A0A934NCU2</accession>
<dbReference type="RefSeq" id="WP_338176675.1">
    <property type="nucleotide sequence ID" value="NZ_JAEKNQ010000019.1"/>
</dbReference>
<evidence type="ECO:0000256" key="7">
    <source>
        <dbReference type="ARBA" id="ARBA00023136"/>
    </source>
</evidence>
<dbReference type="GO" id="GO:0005385">
    <property type="term" value="F:zinc ion transmembrane transporter activity"/>
    <property type="evidence" value="ECO:0007669"/>
    <property type="project" value="TreeGrafter"/>
</dbReference>
<dbReference type="Pfam" id="PF01545">
    <property type="entry name" value="Cation_efflux"/>
    <property type="match status" value="1"/>
</dbReference>
<dbReference type="SUPFAM" id="SSF160240">
    <property type="entry name" value="Cation efflux protein cytoplasmic domain-like"/>
    <property type="match status" value="1"/>
</dbReference>
<feature type="region of interest" description="Disordered" evidence="8">
    <location>
        <begin position="299"/>
        <end position="325"/>
    </location>
</feature>
<dbReference type="Gene3D" id="3.30.70.1350">
    <property type="entry name" value="Cation efflux protein, cytoplasmic domain"/>
    <property type="match status" value="1"/>
</dbReference>
<evidence type="ECO:0000313" key="12">
    <source>
        <dbReference type="EMBL" id="MBJ7602269.1"/>
    </source>
</evidence>
<feature type="transmembrane region" description="Helical" evidence="9">
    <location>
        <begin position="149"/>
        <end position="175"/>
    </location>
</feature>
<comment type="caution">
    <text evidence="12">The sequence shown here is derived from an EMBL/GenBank/DDBJ whole genome shotgun (WGS) entry which is preliminary data.</text>
</comment>
<evidence type="ECO:0000256" key="8">
    <source>
        <dbReference type="SAM" id="MobiDB-lite"/>
    </source>
</evidence>
<feature type="transmembrane region" description="Helical" evidence="9">
    <location>
        <begin position="16"/>
        <end position="36"/>
    </location>
</feature>